<dbReference type="InterPro" id="IPR000623">
    <property type="entry name" value="Shikimate_kinase/TSH1"/>
</dbReference>
<dbReference type="Proteomes" id="UP000290921">
    <property type="component" value="Unassembled WGS sequence"/>
</dbReference>
<keyword evidence="7" id="KW-0460">Magnesium</keyword>
<dbReference type="GO" id="GO:0008652">
    <property type="term" value="P:amino acid biosynthetic process"/>
    <property type="evidence" value="ECO:0007669"/>
    <property type="project" value="UniProtKB-KW"/>
</dbReference>
<dbReference type="EC" id="2.7.1.71" evidence="7"/>
<keyword evidence="2 7" id="KW-0808">Transferase</keyword>
<keyword evidence="3 7" id="KW-0547">Nucleotide-binding</keyword>
<evidence type="ECO:0000313" key="8">
    <source>
        <dbReference type="EMBL" id="RXI49442.1"/>
    </source>
</evidence>
<dbReference type="GO" id="GO:0000287">
    <property type="term" value="F:magnesium ion binding"/>
    <property type="evidence" value="ECO:0007669"/>
    <property type="project" value="UniProtKB-UniRule"/>
</dbReference>
<dbReference type="PANTHER" id="PTHR21087">
    <property type="entry name" value="SHIKIMATE KINASE"/>
    <property type="match status" value="1"/>
</dbReference>
<comment type="subcellular location">
    <subcellularLocation>
        <location evidence="7">Cytoplasm</location>
    </subcellularLocation>
</comment>
<dbReference type="UniPathway" id="UPA00053">
    <property type="reaction ID" value="UER00088"/>
</dbReference>
<dbReference type="HAMAP" id="MF_00109">
    <property type="entry name" value="Shikimate_kinase"/>
    <property type="match status" value="1"/>
</dbReference>
<evidence type="ECO:0000256" key="6">
    <source>
        <dbReference type="ARBA" id="ARBA00023141"/>
    </source>
</evidence>
<gene>
    <name evidence="7" type="primary">aroK</name>
    <name evidence="8" type="ORF">DP130_05145</name>
</gene>
<dbReference type="InterPro" id="IPR031322">
    <property type="entry name" value="Shikimate/glucono_kinase"/>
</dbReference>
<protein>
    <recommendedName>
        <fullName evidence="7">Shikimate kinase</fullName>
        <shortName evidence="7">SK</shortName>
        <ecNumber evidence="7">2.7.1.71</ecNumber>
    </recommendedName>
</protein>
<dbReference type="SUPFAM" id="SSF52540">
    <property type="entry name" value="P-loop containing nucleoside triphosphate hydrolases"/>
    <property type="match status" value="1"/>
</dbReference>
<keyword evidence="1 7" id="KW-0028">Amino-acid biosynthesis</keyword>
<feature type="binding site" evidence="7">
    <location>
        <position position="71"/>
    </location>
    <ligand>
        <name>substrate</name>
    </ligand>
</feature>
<organism evidence="8 9">
    <name type="scientific">Clostridium tetani</name>
    <dbReference type="NCBI Taxonomy" id="1513"/>
    <lineage>
        <taxon>Bacteria</taxon>
        <taxon>Bacillati</taxon>
        <taxon>Bacillota</taxon>
        <taxon>Clostridia</taxon>
        <taxon>Eubacteriales</taxon>
        <taxon>Clostridiaceae</taxon>
        <taxon>Clostridium</taxon>
    </lineage>
</organism>
<evidence type="ECO:0000256" key="5">
    <source>
        <dbReference type="ARBA" id="ARBA00022840"/>
    </source>
</evidence>
<comment type="function">
    <text evidence="7">Catalyzes the specific phosphorylation of the 3-hydroxyl group of shikimic acid using ATP as a cosubstrate.</text>
</comment>
<name>A0A4Q0VFI8_CLOTA</name>
<comment type="pathway">
    <text evidence="7">Metabolic intermediate biosynthesis; chorismate biosynthesis; chorismate from D-erythrose 4-phosphate and phosphoenolpyruvate: step 5/7.</text>
</comment>
<dbReference type="AlphaFoldDB" id="A0A4Q0VFI8"/>
<dbReference type="EMBL" id="QMAP01000004">
    <property type="protein sequence ID" value="RXI49442.1"/>
    <property type="molecule type" value="Genomic_DNA"/>
</dbReference>
<feature type="binding site" evidence="7">
    <location>
        <position position="7"/>
    </location>
    <ligand>
        <name>Mg(2+)</name>
        <dbReference type="ChEBI" id="CHEBI:18420"/>
    </ligand>
</feature>
<feature type="binding site" evidence="7">
    <location>
        <position position="25"/>
    </location>
    <ligand>
        <name>substrate</name>
    </ligand>
</feature>
<dbReference type="Gene3D" id="3.40.50.300">
    <property type="entry name" value="P-loop containing nucleotide triphosphate hydrolases"/>
    <property type="match status" value="1"/>
</dbReference>
<evidence type="ECO:0000256" key="3">
    <source>
        <dbReference type="ARBA" id="ARBA00022741"/>
    </source>
</evidence>
<comment type="similarity">
    <text evidence="7">Belongs to the shikimate kinase family.</text>
</comment>
<accession>A0A4Q0VFI8</accession>
<evidence type="ECO:0000256" key="4">
    <source>
        <dbReference type="ARBA" id="ARBA00022777"/>
    </source>
</evidence>
<dbReference type="GO" id="GO:0005829">
    <property type="term" value="C:cytosol"/>
    <property type="evidence" value="ECO:0007669"/>
    <property type="project" value="TreeGrafter"/>
</dbReference>
<evidence type="ECO:0000313" key="9">
    <source>
        <dbReference type="Proteomes" id="UP000290921"/>
    </source>
</evidence>
<sequence length="167" mass="19888">MPGAGKSTFGKELSKIIQYDFIDTDYEIEKIERSSIKHIFKEKGENYFRKLERDLLKDIIKFDKKVVATGGGLPIFFNNMDILNKNGITIFLDVPLEELLKRNEKNDNRPLLDKETKYDKLREIYNSRIHIYNKCKIKVENYNISAYELSYKILEEMRNKYHHIICK</sequence>
<evidence type="ECO:0000256" key="1">
    <source>
        <dbReference type="ARBA" id="ARBA00022605"/>
    </source>
</evidence>
<keyword evidence="4 7" id="KW-0418">Kinase</keyword>
<comment type="caution">
    <text evidence="7">Lacks conserved residue(s) required for the propagation of feature annotation.</text>
</comment>
<feature type="binding site" evidence="7">
    <location>
        <position position="109"/>
    </location>
    <ligand>
        <name>ATP</name>
        <dbReference type="ChEBI" id="CHEBI:30616"/>
    </ligand>
</feature>
<keyword evidence="7" id="KW-0963">Cytoplasm</keyword>
<reference evidence="8 9" key="1">
    <citation type="submission" date="2018-06" db="EMBL/GenBank/DDBJ databases">
        <title>Genome conservation of Clostridium tetani.</title>
        <authorList>
            <person name="Bruggemann H."/>
            <person name="Popoff M.R."/>
        </authorList>
    </citation>
    <scope>NUCLEOTIDE SEQUENCE [LARGE SCALE GENOMIC DNA]</scope>
    <source>
        <strain evidence="8 9">2017.061</strain>
    </source>
</reference>
<feature type="binding site" evidence="7">
    <location>
        <begin position="3"/>
        <end position="8"/>
    </location>
    <ligand>
        <name>ATP</name>
        <dbReference type="ChEBI" id="CHEBI:30616"/>
    </ligand>
</feature>
<dbReference type="GO" id="GO:0004765">
    <property type="term" value="F:shikimate kinase activity"/>
    <property type="evidence" value="ECO:0007669"/>
    <property type="project" value="UniProtKB-UniRule"/>
</dbReference>
<comment type="subunit">
    <text evidence="7">Monomer.</text>
</comment>
<keyword evidence="6 7" id="KW-0057">Aromatic amino acid biosynthesis</keyword>
<dbReference type="InterPro" id="IPR027417">
    <property type="entry name" value="P-loop_NTPase"/>
</dbReference>
<dbReference type="GO" id="GO:0009073">
    <property type="term" value="P:aromatic amino acid family biosynthetic process"/>
    <property type="evidence" value="ECO:0007669"/>
    <property type="project" value="UniProtKB-KW"/>
</dbReference>
<comment type="catalytic activity">
    <reaction evidence="7">
        <text>shikimate + ATP = 3-phosphoshikimate + ADP + H(+)</text>
        <dbReference type="Rhea" id="RHEA:13121"/>
        <dbReference type="ChEBI" id="CHEBI:15378"/>
        <dbReference type="ChEBI" id="CHEBI:30616"/>
        <dbReference type="ChEBI" id="CHEBI:36208"/>
        <dbReference type="ChEBI" id="CHEBI:145989"/>
        <dbReference type="ChEBI" id="CHEBI:456216"/>
        <dbReference type="EC" id="2.7.1.71"/>
    </reaction>
</comment>
<dbReference type="PANTHER" id="PTHR21087:SF16">
    <property type="entry name" value="SHIKIMATE KINASE 1, CHLOROPLASTIC"/>
    <property type="match status" value="1"/>
</dbReference>
<dbReference type="CDD" id="cd00464">
    <property type="entry name" value="SK"/>
    <property type="match status" value="1"/>
</dbReference>
<proteinExistence type="inferred from homology"/>
<feature type="binding site" evidence="7">
    <location>
        <position position="49"/>
    </location>
    <ligand>
        <name>substrate</name>
    </ligand>
</feature>
<dbReference type="Pfam" id="PF01202">
    <property type="entry name" value="SKI"/>
    <property type="match status" value="1"/>
</dbReference>
<dbReference type="GO" id="GO:0009423">
    <property type="term" value="P:chorismate biosynthetic process"/>
    <property type="evidence" value="ECO:0007669"/>
    <property type="project" value="UniProtKB-UniRule"/>
</dbReference>
<evidence type="ECO:0000256" key="2">
    <source>
        <dbReference type="ARBA" id="ARBA00022679"/>
    </source>
</evidence>
<keyword evidence="5 7" id="KW-0067">ATP-binding</keyword>
<dbReference type="GO" id="GO:0005524">
    <property type="term" value="F:ATP binding"/>
    <property type="evidence" value="ECO:0007669"/>
    <property type="project" value="UniProtKB-UniRule"/>
</dbReference>
<comment type="caution">
    <text evidence="8">The sequence shown here is derived from an EMBL/GenBank/DDBJ whole genome shotgun (WGS) entry which is preliminary data.</text>
</comment>
<comment type="cofactor">
    <cofactor evidence="7">
        <name>Mg(2+)</name>
        <dbReference type="ChEBI" id="CHEBI:18420"/>
    </cofactor>
    <text evidence="7">Binds 1 Mg(2+) ion per subunit.</text>
</comment>
<dbReference type="PRINTS" id="PR01100">
    <property type="entry name" value="SHIKIMTKNASE"/>
</dbReference>
<keyword evidence="7" id="KW-0479">Metal-binding</keyword>
<evidence type="ECO:0000256" key="7">
    <source>
        <dbReference type="HAMAP-Rule" id="MF_00109"/>
    </source>
</evidence>
<feature type="binding site" evidence="7">
    <location>
        <position position="128"/>
    </location>
    <ligand>
        <name>substrate</name>
    </ligand>
</feature>